<comment type="caution">
    <text evidence="1">The sequence shown here is derived from an EMBL/GenBank/DDBJ whole genome shotgun (WGS) entry which is preliminary data.</text>
</comment>
<proteinExistence type="predicted"/>
<sequence length="42" mass="4681">MPKFAVKSLAKFDADRAESGDTRLSYNLCFNLKGRHGLRPGI</sequence>
<evidence type="ECO:0000313" key="2">
    <source>
        <dbReference type="Proteomes" id="UP000003082"/>
    </source>
</evidence>
<dbReference type="EMBL" id="ACFU01000038">
    <property type="protein sequence ID" value="EEF12801.1"/>
    <property type="molecule type" value="Genomic_DNA"/>
</dbReference>
<dbReference type="AlphaFoldDB" id="B9D5D1"/>
<evidence type="ECO:0000313" key="1">
    <source>
        <dbReference type="EMBL" id="EEF12801.1"/>
    </source>
</evidence>
<accession>B9D5D1</accession>
<gene>
    <name evidence="1" type="ORF">CAMRE0001_2495</name>
</gene>
<name>B9D5D1_CAMRE</name>
<dbReference type="Proteomes" id="UP000003082">
    <property type="component" value="Unassembled WGS sequence"/>
</dbReference>
<dbReference type="STRING" id="553218.CAMRE0001_2495"/>
<protein>
    <submittedName>
        <fullName evidence="1">Uncharacterized protein</fullName>
    </submittedName>
</protein>
<keyword evidence="2" id="KW-1185">Reference proteome</keyword>
<organism evidence="1 2">
    <name type="scientific">Campylobacter rectus RM3267</name>
    <dbReference type="NCBI Taxonomy" id="553218"/>
    <lineage>
        <taxon>Bacteria</taxon>
        <taxon>Pseudomonadati</taxon>
        <taxon>Campylobacterota</taxon>
        <taxon>Epsilonproteobacteria</taxon>
        <taxon>Campylobacterales</taxon>
        <taxon>Campylobacteraceae</taxon>
        <taxon>Campylobacter</taxon>
    </lineage>
</organism>
<reference evidence="1 2" key="1">
    <citation type="submission" date="2008-08" db="EMBL/GenBank/DDBJ databases">
        <authorList>
            <person name="Madupu R."/>
            <person name="Durkin A.S."/>
            <person name="Torralba M."/>
            <person name="Methe B."/>
            <person name="Sutton G.G."/>
            <person name="Strausberg R.L."/>
            <person name="Nelson K.E."/>
        </authorList>
    </citation>
    <scope>NUCLEOTIDE SEQUENCE [LARGE SCALE GENOMIC DNA]</scope>
    <source>
        <strain evidence="1 2">RM3267</strain>
    </source>
</reference>